<dbReference type="Gene3D" id="1.10.10.10">
    <property type="entry name" value="Winged helix-like DNA-binding domain superfamily/Winged helix DNA-binding domain"/>
    <property type="match status" value="1"/>
</dbReference>
<evidence type="ECO:0000313" key="5">
    <source>
        <dbReference type="EMBL" id="QMU26720.1"/>
    </source>
</evidence>
<evidence type="ECO:0000313" key="6">
    <source>
        <dbReference type="Proteomes" id="UP000514509"/>
    </source>
</evidence>
<keyword evidence="2" id="KW-0238">DNA-binding</keyword>
<keyword evidence="1" id="KW-0805">Transcription regulation</keyword>
<sequence length="124" mass="14355">MKEELKPLFVLSKCRNRIVAIRDTLDVLNGKWKVPIIAALSFGNRSFSELELVIDGITSKMLSKELKDLEVNELVKRVEFDTKPITVEYELTEYGKTLQNVIEELAQWGIQHRKRMFAVSEKES</sequence>
<dbReference type="PANTHER" id="PTHR33204">
    <property type="entry name" value="TRANSCRIPTIONAL REGULATOR, MARR FAMILY"/>
    <property type="match status" value="1"/>
</dbReference>
<dbReference type="SUPFAM" id="SSF46785">
    <property type="entry name" value="Winged helix' DNA-binding domain"/>
    <property type="match status" value="1"/>
</dbReference>
<dbReference type="InterPro" id="IPR036390">
    <property type="entry name" value="WH_DNA-bd_sf"/>
</dbReference>
<dbReference type="InterPro" id="IPR036388">
    <property type="entry name" value="WH-like_DNA-bd_sf"/>
</dbReference>
<dbReference type="InterPro" id="IPR002577">
    <property type="entry name" value="HTH_HxlR"/>
</dbReference>
<keyword evidence="3" id="KW-0804">Transcription</keyword>
<proteinExistence type="predicted"/>
<evidence type="ECO:0000256" key="3">
    <source>
        <dbReference type="ARBA" id="ARBA00023163"/>
    </source>
</evidence>
<evidence type="ECO:0000256" key="2">
    <source>
        <dbReference type="ARBA" id="ARBA00023125"/>
    </source>
</evidence>
<dbReference type="EMBL" id="CP055153">
    <property type="protein sequence ID" value="QMU26720.1"/>
    <property type="molecule type" value="Genomic_DNA"/>
</dbReference>
<accession>A0A7L7L1S8</accession>
<feature type="domain" description="HTH hxlR-type" evidence="4">
    <location>
        <begin position="14"/>
        <end position="117"/>
    </location>
</feature>
<reference evidence="5 6" key="1">
    <citation type="submission" date="2020-08" db="EMBL/GenBank/DDBJ databases">
        <title>Adhaeribacter dokdonensis sp. nov., isolated from the rhizosphere of Elymus tsukushiensis, a plant native to the Dokdo Islands, Republic of Korea.</title>
        <authorList>
            <person name="Ghim S.Y."/>
        </authorList>
    </citation>
    <scope>NUCLEOTIDE SEQUENCE [LARGE SCALE GENOMIC DNA]</scope>
    <source>
        <strain evidence="5 6">KUDC8001</strain>
    </source>
</reference>
<organism evidence="5 6">
    <name type="scientific">Adhaeribacter radiodurans</name>
    <dbReference type="NCBI Taxonomy" id="2745197"/>
    <lineage>
        <taxon>Bacteria</taxon>
        <taxon>Pseudomonadati</taxon>
        <taxon>Bacteroidota</taxon>
        <taxon>Cytophagia</taxon>
        <taxon>Cytophagales</taxon>
        <taxon>Hymenobacteraceae</taxon>
        <taxon>Adhaeribacter</taxon>
    </lineage>
</organism>
<keyword evidence="6" id="KW-1185">Reference proteome</keyword>
<dbReference type="AlphaFoldDB" id="A0A7L7L1S8"/>
<dbReference type="KEGG" id="add:HUW48_01135"/>
<evidence type="ECO:0000259" key="4">
    <source>
        <dbReference type="PROSITE" id="PS51118"/>
    </source>
</evidence>
<gene>
    <name evidence="5" type="ORF">HUW48_01135</name>
</gene>
<dbReference type="PROSITE" id="PS51118">
    <property type="entry name" value="HTH_HXLR"/>
    <property type="match status" value="1"/>
</dbReference>
<dbReference type="GO" id="GO:0003677">
    <property type="term" value="F:DNA binding"/>
    <property type="evidence" value="ECO:0007669"/>
    <property type="project" value="UniProtKB-KW"/>
</dbReference>
<evidence type="ECO:0000256" key="1">
    <source>
        <dbReference type="ARBA" id="ARBA00023015"/>
    </source>
</evidence>
<protein>
    <submittedName>
        <fullName evidence="5">Helix-turn-helix transcriptional regulator</fullName>
    </submittedName>
</protein>
<dbReference type="RefSeq" id="WP_182413924.1">
    <property type="nucleotide sequence ID" value="NZ_CP055153.1"/>
</dbReference>
<name>A0A7L7L1S8_9BACT</name>
<dbReference type="Proteomes" id="UP000514509">
    <property type="component" value="Chromosome"/>
</dbReference>
<dbReference type="Pfam" id="PF01638">
    <property type="entry name" value="HxlR"/>
    <property type="match status" value="1"/>
</dbReference>